<evidence type="ECO:0000256" key="2">
    <source>
        <dbReference type="ARBA" id="ARBA00006914"/>
    </source>
</evidence>
<keyword evidence="5" id="KW-0378">Hydrolase</keyword>
<feature type="compositionally biased region" description="Basic and acidic residues" evidence="11">
    <location>
        <begin position="954"/>
        <end position="964"/>
    </location>
</feature>
<organism evidence="13 14">
    <name type="scientific">Hondaea fermentalgiana</name>
    <dbReference type="NCBI Taxonomy" id="2315210"/>
    <lineage>
        <taxon>Eukaryota</taxon>
        <taxon>Sar</taxon>
        <taxon>Stramenopiles</taxon>
        <taxon>Bigyra</taxon>
        <taxon>Labyrinthulomycetes</taxon>
        <taxon>Thraustochytrida</taxon>
        <taxon>Thraustochytriidae</taxon>
        <taxon>Hondaea</taxon>
    </lineage>
</organism>
<dbReference type="Pfam" id="PF23315">
    <property type="entry name" value="PEX6_4th"/>
    <property type="match status" value="1"/>
</dbReference>
<evidence type="ECO:0000256" key="11">
    <source>
        <dbReference type="SAM" id="MobiDB-lite"/>
    </source>
</evidence>
<evidence type="ECO:0000313" key="14">
    <source>
        <dbReference type="Proteomes" id="UP000241890"/>
    </source>
</evidence>
<feature type="region of interest" description="Disordered" evidence="11">
    <location>
        <begin position="945"/>
        <end position="995"/>
    </location>
</feature>
<dbReference type="GO" id="GO:0000502">
    <property type="term" value="C:proteasome complex"/>
    <property type="evidence" value="ECO:0007669"/>
    <property type="project" value="UniProtKB-KW"/>
</dbReference>
<dbReference type="GO" id="GO:0005524">
    <property type="term" value="F:ATP binding"/>
    <property type="evidence" value="ECO:0007669"/>
    <property type="project" value="UniProtKB-KW"/>
</dbReference>
<dbReference type="FunFam" id="3.40.50.300:FF:000109">
    <property type="entry name" value="Peroxisomal biogenesis factor 6"/>
    <property type="match status" value="1"/>
</dbReference>
<dbReference type="FunFam" id="1.10.8.60:FF:000039">
    <property type="entry name" value="peroxisome biogenesis factor 6"/>
    <property type="match status" value="1"/>
</dbReference>
<dbReference type="SUPFAM" id="SSF57850">
    <property type="entry name" value="RING/U-box"/>
    <property type="match status" value="1"/>
</dbReference>
<gene>
    <name evidence="13" type="ORF">FCC1311_075922</name>
</gene>
<feature type="region of interest" description="Disordered" evidence="11">
    <location>
        <begin position="275"/>
        <end position="294"/>
    </location>
</feature>
<keyword evidence="14" id="KW-1185">Reference proteome</keyword>
<feature type="region of interest" description="Disordered" evidence="11">
    <location>
        <begin position="213"/>
        <end position="236"/>
    </location>
</feature>
<dbReference type="EMBL" id="BEYU01000096">
    <property type="protein sequence ID" value="GBG31368.1"/>
    <property type="molecule type" value="Genomic_DNA"/>
</dbReference>
<keyword evidence="7" id="KW-0472">Membrane</keyword>
<comment type="subcellular location">
    <subcellularLocation>
        <location evidence="1">Membrane</location>
    </subcellularLocation>
</comment>
<dbReference type="SUPFAM" id="SSF52540">
    <property type="entry name" value="P-loop containing nucleoside triphosphate hydrolases"/>
    <property type="match status" value="2"/>
</dbReference>
<dbReference type="GO" id="GO:0005778">
    <property type="term" value="C:peroxisomal membrane"/>
    <property type="evidence" value="ECO:0007669"/>
    <property type="project" value="TreeGrafter"/>
</dbReference>
<reference evidence="13 14" key="1">
    <citation type="submission" date="2017-12" db="EMBL/GenBank/DDBJ databases">
        <title>Sequencing, de novo assembly and annotation of complete genome of a new Thraustochytrid species, strain FCC1311.</title>
        <authorList>
            <person name="Sedici K."/>
            <person name="Godart F."/>
            <person name="Aiese Cigliano R."/>
            <person name="Sanseverino W."/>
            <person name="Barakat M."/>
            <person name="Ortet P."/>
            <person name="Marechal E."/>
            <person name="Cagnac O."/>
            <person name="Amato A."/>
        </authorList>
    </citation>
    <scope>NUCLEOTIDE SEQUENCE [LARGE SCALE GENOMIC DNA]</scope>
</reference>
<dbReference type="CDD" id="cd19527">
    <property type="entry name" value="RecA-like_PEX6_r2"/>
    <property type="match status" value="1"/>
</dbReference>
<dbReference type="InterPro" id="IPR003960">
    <property type="entry name" value="ATPase_AAA_CS"/>
</dbReference>
<dbReference type="InterPro" id="IPR027417">
    <property type="entry name" value="P-loop_NTPase"/>
</dbReference>
<dbReference type="PROSITE" id="PS00674">
    <property type="entry name" value="AAA"/>
    <property type="match status" value="1"/>
</dbReference>
<dbReference type="SMART" id="SM00382">
    <property type="entry name" value="AAA"/>
    <property type="match status" value="2"/>
</dbReference>
<evidence type="ECO:0000256" key="1">
    <source>
        <dbReference type="ARBA" id="ARBA00004370"/>
    </source>
</evidence>
<dbReference type="Gene3D" id="3.40.50.300">
    <property type="entry name" value="P-loop containing nucleotide triphosphate hydrolases"/>
    <property type="match status" value="2"/>
</dbReference>
<sequence length="1047" mass="112538">MLQASRVCVPGLGGQQQRQRDEHAWIEVKAKVAHAPLAKLDSRNDPLACVFVSIAVLRKLQVINQKWAEVATAGGKHSALARVVATRSLGGATSRDDDDAKLEGDAVVALNPIMAFNLGLRPGVSHTIRMRRRFFGGATNEQPPIAARVTIARVRSPASSGHAEYGPALREYFSVPRLVRKFDVLAIPIRDALTLEGCESGVDIDLDDDEIELSNEDAGEGGPGGENHGGPEAFEDYPSDFSVCVDSALDAQGRELPSPHSVVYFQVTELSATLEATDTESKTPAGAKGVRATRASEEGMLVDGVGGNTMLTQAGAVNSRVPDASQVLDFHFAEPARAGVRGAASGGDDAGDQLSLGAEGVEATTAQKELLKVLRVGTNPRLMRRLKRLSVMLHGAKGTGKRHMIAAAAAELGFHVYESSLTPLRGLPEDRAAKKLRHILHEATQVAPCIVHLRHLQALAPLAQGSEKPDDPEQVANVLKSFSQRNCLLVASTQSAEDVPTVIRGCFTHEVSIEAPDKDGRLAILEFLTDGKIRLASDVSLESLAVRTAGRTANELRALFANAACAVANQAASAAAASESAQTASLEEAWSSVMVGANGHALNGSNGNGRAMTEASVADEDVVELSQAVIDEALEALPSAAAMDIGAPKIPQVYWKDVGGLGHAKDEIMDMVQLPLQHPELFASGMRQRSGILLYGPPGTGKTLLAKAVATECNLNFISVKGPELLDMYIGESERKVRQVFETARSAKPCVLFFDELDSLAPQRGRGADSGGVMDRVVSQLLTEIDGMQGNADVFVIGATNRPDLLDQSLLRPGRFDRLIYLGISRDRDAQLKIVKALSRKFVLDQEVDLDALVDRCPFNFTGADFYALCSGAMANALQRRVREIQELIRQHPDSSLTARKYLATLSEDELQVTVKMTDYLESLQNTVASVSEDEIRHYESLRDKFSSAQQQDANRHQEEENHHAVNGGGKQGREAKHDEDPAAPHHNGDYLHANGNGDANGYVKDMVRLCPHCKTPTLKEGGCDAMVCPVCTKEWSWEKDGESARA</sequence>
<evidence type="ECO:0000256" key="9">
    <source>
        <dbReference type="ARBA" id="ARBA00034920"/>
    </source>
</evidence>
<dbReference type="GO" id="GO:0016887">
    <property type="term" value="F:ATP hydrolysis activity"/>
    <property type="evidence" value="ECO:0007669"/>
    <property type="project" value="InterPro"/>
</dbReference>
<protein>
    <recommendedName>
        <fullName evidence="8">Peroxisomal ATPase PEX6</fullName>
    </recommendedName>
    <alternativeName>
        <fullName evidence="9">Peroxin-6</fullName>
    </alternativeName>
</protein>
<dbReference type="AlphaFoldDB" id="A0A2R5GNQ2"/>
<keyword evidence="6" id="KW-0067">ATP-binding</keyword>
<dbReference type="Proteomes" id="UP000241890">
    <property type="component" value="Unassembled WGS sequence"/>
</dbReference>
<evidence type="ECO:0000313" key="13">
    <source>
        <dbReference type="EMBL" id="GBG31368.1"/>
    </source>
</evidence>
<dbReference type="PANTHER" id="PTHR23077">
    <property type="entry name" value="AAA-FAMILY ATPASE"/>
    <property type="match status" value="1"/>
</dbReference>
<feature type="compositionally biased region" description="Basic and acidic residues" evidence="11">
    <location>
        <begin position="972"/>
        <end position="990"/>
    </location>
</feature>
<dbReference type="InterPro" id="IPR003959">
    <property type="entry name" value="ATPase_AAA_core"/>
</dbReference>
<dbReference type="InterPro" id="IPR050168">
    <property type="entry name" value="AAA_ATPase_domain"/>
</dbReference>
<evidence type="ECO:0000256" key="7">
    <source>
        <dbReference type="ARBA" id="ARBA00023136"/>
    </source>
</evidence>
<keyword evidence="13" id="KW-0647">Proteasome</keyword>
<keyword evidence="3" id="KW-0962">Peroxisome biogenesis</keyword>
<dbReference type="Pfam" id="PF00004">
    <property type="entry name" value="AAA"/>
    <property type="match status" value="2"/>
</dbReference>
<evidence type="ECO:0000256" key="10">
    <source>
        <dbReference type="ARBA" id="ARBA00048778"/>
    </source>
</evidence>
<comment type="catalytic activity">
    <reaction evidence="10">
        <text>ATP + H2O = ADP + phosphate + H(+)</text>
        <dbReference type="Rhea" id="RHEA:13065"/>
        <dbReference type="ChEBI" id="CHEBI:15377"/>
        <dbReference type="ChEBI" id="CHEBI:15378"/>
        <dbReference type="ChEBI" id="CHEBI:30616"/>
        <dbReference type="ChEBI" id="CHEBI:43474"/>
        <dbReference type="ChEBI" id="CHEBI:456216"/>
    </reaction>
    <physiologicalReaction direction="left-to-right" evidence="10">
        <dbReference type="Rhea" id="RHEA:13066"/>
    </physiologicalReaction>
</comment>
<name>A0A2R5GNQ2_9STRA</name>
<feature type="domain" description="AAA+ ATPase" evidence="12">
    <location>
        <begin position="387"/>
        <end position="517"/>
    </location>
</feature>
<evidence type="ECO:0000259" key="12">
    <source>
        <dbReference type="SMART" id="SM00382"/>
    </source>
</evidence>
<evidence type="ECO:0000256" key="5">
    <source>
        <dbReference type="ARBA" id="ARBA00022801"/>
    </source>
</evidence>
<proteinExistence type="inferred from homology"/>
<dbReference type="GO" id="GO:0016558">
    <property type="term" value="P:protein import into peroxisome matrix"/>
    <property type="evidence" value="ECO:0007669"/>
    <property type="project" value="TreeGrafter"/>
</dbReference>
<feature type="domain" description="AAA+ ATPase" evidence="12">
    <location>
        <begin position="688"/>
        <end position="826"/>
    </location>
</feature>
<evidence type="ECO:0000256" key="6">
    <source>
        <dbReference type="ARBA" id="ARBA00022840"/>
    </source>
</evidence>
<evidence type="ECO:0000256" key="3">
    <source>
        <dbReference type="ARBA" id="ARBA00022593"/>
    </source>
</evidence>
<dbReference type="OrthoDB" id="2187at2759"/>
<keyword evidence="4" id="KW-0547">Nucleotide-binding</keyword>
<evidence type="ECO:0000256" key="8">
    <source>
        <dbReference type="ARBA" id="ARBA00034811"/>
    </source>
</evidence>
<accession>A0A2R5GNQ2</accession>
<dbReference type="InterPro" id="IPR047533">
    <property type="entry name" value="RecA-like_PEX6_r2"/>
</dbReference>
<dbReference type="InParanoid" id="A0A2R5GNQ2"/>
<dbReference type="Gene3D" id="1.10.8.60">
    <property type="match status" value="2"/>
</dbReference>
<dbReference type="GO" id="GO:0005829">
    <property type="term" value="C:cytosol"/>
    <property type="evidence" value="ECO:0007669"/>
    <property type="project" value="TreeGrafter"/>
</dbReference>
<dbReference type="InterPro" id="IPR056995">
    <property type="entry name" value="PEX6_4th_dom"/>
</dbReference>
<comment type="similarity">
    <text evidence="2">Belongs to the AAA ATPase family.</text>
</comment>
<evidence type="ECO:0000256" key="4">
    <source>
        <dbReference type="ARBA" id="ARBA00022741"/>
    </source>
</evidence>
<dbReference type="PANTHER" id="PTHR23077:SF9">
    <property type="entry name" value="PEROXISOMAL ATPASE PEX6"/>
    <property type="match status" value="1"/>
</dbReference>
<dbReference type="InterPro" id="IPR003593">
    <property type="entry name" value="AAA+_ATPase"/>
</dbReference>
<dbReference type="CDD" id="cd20336">
    <property type="entry name" value="Rcat_RBR"/>
    <property type="match status" value="1"/>
</dbReference>
<comment type="caution">
    <text evidence="13">The sequence shown here is derived from an EMBL/GenBank/DDBJ whole genome shotgun (WGS) entry which is preliminary data.</text>
</comment>